<name>A0A7Z8JXT8_9CELL</name>
<evidence type="ECO:0000259" key="5">
    <source>
        <dbReference type="Pfam" id="PF00384"/>
    </source>
</evidence>
<dbReference type="Gene3D" id="3.40.50.740">
    <property type="match status" value="1"/>
</dbReference>
<keyword evidence="3" id="KW-0411">Iron-sulfur</keyword>
<evidence type="ECO:0000313" key="8">
    <source>
        <dbReference type="Proteomes" id="UP000308121"/>
    </source>
</evidence>
<evidence type="ECO:0000256" key="4">
    <source>
        <dbReference type="SAM" id="MobiDB-lite"/>
    </source>
</evidence>
<dbReference type="InterPro" id="IPR009010">
    <property type="entry name" value="Asp_de-COase-like_dom_sf"/>
</dbReference>
<dbReference type="RefSeq" id="WP_154730301.1">
    <property type="nucleotide sequence ID" value="NZ_SZYE01000130.1"/>
</dbReference>
<dbReference type="Gene3D" id="2.40.40.20">
    <property type="match status" value="1"/>
</dbReference>
<feature type="domain" description="Molybdopterin oxidoreductase" evidence="5">
    <location>
        <begin position="12"/>
        <end position="107"/>
    </location>
</feature>
<dbReference type="EMBL" id="SZYE01000130">
    <property type="protein sequence ID" value="TKR22885.1"/>
    <property type="molecule type" value="Genomic_DNA"/>
</dbReference>
<keyword evidence="2" id="KW-0408">Iron</keyword>
<gene>
    <name evidence="7" type="ORF">FA014_14130</name>
</gene>
<dbReference type="Pfam" id="PF01568">
    <property type="entry name" value="Molydop_binding"/>
    <property type="match status" value="1"/>
</dbReference>
<protein>
    <submittedName>
        <fullName evidence="7">NADH-quinone oxidoreductase subunit G</fullName>
    </submittedName>
</protein>
<dbReference type="Pfam" id="PF00384">
    <property type="entry name" value="Molybdopterin"/>
    <property type="match status" value="1"/>
</dbReference>
<dbReference type="SUPFAM" id="SSF50692">
    <property type="entry name" value="ADC-like"/>
    <property type="match status" value="1"/>
</dbReference>
<dbReference type="GO" id="GO:0022904">
    <property type="term" value="P:respiratory electron transport chain"/>
    <property type="evidence" value="ECO:0007669"/>
    <property type="project" value="TreeGrafter"/>
</dbReference>
<dbReference type="GO" id="GO:0046872">
    <property type="term" value="F:metal ion binding"/>
    <property type="evidence" value="ECO:0007669"/>
    <property type="project" value="UniProtKB-KW"/>
</dbReference>
<dbReference type="PANTHER" id="PTHR43105:SF12">
    <property type="entry name" value="NADH-QUINONE OXIDOREDUCTASE SUBUNIT G"/>
    <property type="match status" value="1"/>
</dbReference>
<dbReference type="InterPro" id="IPR050123">
    <property type="entry name" value="Prok_molybdopt-oxidoreductase"/>
</dbReference>
<dbReference type="GO" id="GO:0043546">
    <property type="term" value="F:molybdopterin cofactor binding"/>
    <property type="evidence" value="ECO:0007669"/>
    <property type="project" value="InterPro"/>
</dbReference>
<evidence type="ECO:0000313" key="7">
    <source>
        <dbReference type="EMBL" id="TKR22885.1"/>
    </source>
</evidence>
<evidence type="ECO:0000256" key="3">
    <source>
        <dbReference type="ARBA" id="ARBA00023014"/>
    </source>
</evidence>
<dbReference type="InterPro" id="IPR006657">
    <property type="entry name" value="MoPterin_dinucl-bd_dom"/>
</dbReference>
<feature type="region of interest" description="Disordered" evidence="4">
    <location>
        <begin position="265"/>
        <end position="285"/>
    </location>
</feature>
<dbReference type="PANTHER" id="PTHR43105">
    <property type="entry name" value="RESPIRATORY NITRATE REDUCTASE"/>
    <property type="match status" value="1"/>
</dbReference>
<dbReference type="Proteomes" id="UP000308121">
    <property type="component" value="Unassembled WGS sequence"/>
</dbReference>
<dbReference type="GO" id="GO:0016020">
    <property type="term" value="C:membrane"/>
    <property type="evidence" value="ECO:0007669"/>
    <property type="project" value="TreeGrafter"/>
</dbReference>
<organism evidence="7 8">
    <name type="scientific">Cellulomonas hominis</name>
    <dbReference type="NCBI Taxonomy" id="156981"/>
    <lineage>
        <taxon>Bacteria</taxon>
        <taxon>Bacillati</taxon>
        <taxon>Actinomycetota</taxon>
        <taxon>Actinomycetes</taxon>
        <taxon>Micrococcales</taxon>
        <taxon>Cellulomonadaceae</taxon>
        <taxon>Cellulomonas</taxon>
    </lineage>
</organism>
<evidence type="ECO:0000256" key="2">
    <source>
        <dbReference type="ARBA" id="ARBA00023004"/>
    </source>
</evidence>
<comment type="caution">
    <text evidence="7">The sequence shown here is derived from an EMBL/GenBank/DDBJ whole genome shotgun (WGS) entry which is preliminary data.</text>
</comment>
<proteinExistence type="predicted"/>
<evidence type="ECO:0000256" key="1">
    <source>
        <dbReference type="ARBA" id="ARBA00022723"/>
    </source>
</evidence>
<reference evidence="7 8" key="1">
    <citation type="submission" date="2019-05" db="EMBL/GenBank/DDBJ databases">
        <title>Genome sequence of Cellulomonas hominis strain CS1.</title>
        <authorList>
            <person name="Belmont J."/>
            <person name="Maclea K.S."/>
        </authorList>
    </citation>
    <scope>NUCLEOTIDE SEQUENCE [LARGE SCALE GENOMIC DNA]</scope>
    <source>
        <strain evidence="7 8">CS1</strain>
    </source>
</reference>
<evidence type="ECO:0000259" key="6">
    <source>
        <dbReference type="Pfam" id="PF01568"/>
    </source>
</evidence>
<dbReference type="SUPFAM" id="SSF53706">
    <property type="entry name" value="Formate dehydrogenase/DMSO reductase, domains 1-3"/>
    <property type="match status" value="1"/>
</dbReference>
<dbReference type="OrthoDB" id="4838602at2"/>
<feature type="compositionally biased region" description="Acidic residues" evidence="4">
    <location>
        <begin position="273"/>
        <end position="285"/>
    </location>
</feature>
<dbReference type="InterPro" id="IPR006656">
    <property type="entry name" value="Mopterin_OxRdtase"/>
</dbReference>
<keyword evidence="1" id="KW-0479">Metal-binding</keyword>
<sequence>VDVAAAWGVEHLPAEPGRDTTAILAAAAAGTLGGLLVGGVDVRDLPDPAAARAALAAAGFVVSLEVRASEVTALADVVLPVAPPVERPGTFVSWEGRVRPFPQALTSTAMPDHRVLDALADELGVTLGLRTVTEVHADADPLTGEWDGARVAAPDVAAAEPPAVAPGHAVLASWHQLLDAGRLQDGEPFLAGTAKRPVARLSPATAAAAGVPDGALLTVATDAGSITLPAVVTDMADHVVWLPTASAGSQVRDALRAVPGDLVRVGPAGAAEPAEDTATDEEVTA</sequence>
<dbReference type="GO" id="GO:0003954">
    <property type="term" value="F:NADH dehydrogenase activity"/>
    <property type="evidence" value="ECO:0007669"/>
    <property type="project" value="TreeGrafter"/>
</dbReference>
<accession>A0A7Z8JXT8</accession>
<feature type="domain" description="Molybdopterin dinucleotide-binding" evidence="6">
    <location>
        <begin position="193"/>
        <end position="248"/>
    </location>
</feature>
<dbReference type="AlphaFoldDB" id="A0A7Z8JXT8"/>
<feature type="non-terminal residue" evidence="7">
    <location>
        <position position="1"/>
    </location>
</feature>
<dbReference type="GO" id="GO:0051536">
    <property type="term" value="F:iron-sulfur cluster binding"/>
    <property type="evidence" value="ECO:0007669"/>
    <property type="project" value="UniProtKB-KW"/>
</dbReference>